<evidence type="ECO:0000313" key="2">
    <source>
        <dbReference type="EMBL" id="MDR7304298.1"/>
    </source>
</evidence>
<dbReference type="GO" id="GO:0046872">
    <property type="term" value="F:metal ion binding"/>
    <property type="evidence" value="ECO:0007669"/>
    <property type="project" value="InterPro"/>
</dbReference>
<gene>
    <name evidence="2" type="ORF">JOF55_004479</name>
</gene>
<dbReference type="NCBIfam" id="TIGR03086">
    <property type="entry name" value="TIGR03086 family metal-binding protein"/>
    <property type="match status" value="1"/>
</dbReference>
<dbReference type="Proteomes" id="UP001180845">
    <property type="component" value="Unassembled WGS sequence"/>
</dbReference>
<sequence length="195" mass="20912">MNEEHTRVPLLDGVGLLERAITYTLGSLHLVTQADLLCSTPCRDWDLRALLRHMEESLVALHEAVDTGHVGIEALAEDGDPAVDPVTALRNRACRLLGASTGAGSRDVVSIADAELTTGIVTSTGALEIAVHGWDIARARRDHRPIPEPLAEEMLALLPLFVTDADRPGRFAAPVDVPPWAGPGDRLLAFLGRDP</sequence>
<dbReference type="AlphaFoldDB" id="A0AAE3ZIN7"/>
<accession>A0AAE3ZIN7</accession>
<evidence type="ECO:0000313" key="3">
    <source>
        <dbReference type="Proteomes" id="UP001180845"/>
    </source>
</evidence>
<dbReference type="InterPro" id="IPR024344">
    <property type="entry name" value="MDMPI_metal-binding"/>
</dbReference>
<reference evidence="2" key="1">
    <citation type="submission" date="2023-07" db="EMBL/GenBank/DDBJ databases">
        <title>Sequencing the genomes of 1000 actinobacteria strains.</title>
        <authorList>
            <person name="Klenk H.-P."/>
        </authorList>
    </citation>
    <scope>NUCLEOTIDE SEQUENCE</scope>
    <source>
        <strain evidence="2">DSM 45977</strain>
    </source>
</reference>
<dbReference type="InterPro" id="IPR017520">
    <property type="entry name" value="CHP03086"/>
</dbReference>
<dbReference type="SUPFAM" id="SSF109854">
    <property type="entry name" value="DinB/YfiT-like putative metalloenzymes"/>
    <property type="match status" value="1"/>
</dbReference>
<dbReference type="EMBL" id="JAVDXW010000001">
    <property type="protein sequence ID" value="MDR7304298.1"/>
    <property type="molecule type" value="Genomic_DNA"/>
</dbReference>
<organism evidence="2 3">
    <name type="scientific">Haloactinomyces albus</name>
    <dbReference type="NCBI Taxonomy" id="1352928"/>
    <lineage>
        <taxon>Bacteria</taxon>
        <taxon>Bacillati</taxon>
        <taxon>Actinomycetota</taxon>
        <taxon>Actinomycetes</taxon>
        <taxon>Actinopolysporales</taxon>
        <taxon>Actinopolysporaceae</taxon>
        <taxon>Haloactinomyces</taxon>
    </lineage>
</organism>
<dbReference type="InterPro" id="IPR034660">
    <property type="entry name" value="DinB/YfiT-like"/>
</dbReference>
<name>A0AAE3ZIN7_9ACTN</name>
<proteinExistence type="predicted"/>
<evidence type="ECO:0000259" key="1">
    <source>
        <dbReference type="Pfam" id="PF11716"/>
    </source>
</evidence>
<protein>
    <submittedName>
        <fullName evidence="2">Uncharacterized protein (TIGR03086 family)</fullName>
    </submittedName>
</protein>
<dbReference type="Pfam" id="PF11716">
    <property type="entry name" value="MDMPI_N"/>
    <property type="match status" value="1"/>
</dbReference>
<feature type="domain" description="Mycothiol-dependent maleylpyruvate isomerase metal-binding" evidence="1">
    <location>
        <begin position="24"/>
        <end position="137"/>
    </location>
</feature>
<dbReference type="RefSeq" id="WP_310277824.1">
    <property type="nucleotide sequence ID" value="NZ_JAVDXW010000001.1"/>
</dbReference>
<comment type="caution">
    <text evidence="2">The sequence shown here is derived from an EMBL/GenBank/DDBJ whole genome shotgun (WGS) entry which is preliminary data.</text>
</comment>
<keyword evidence="3" id="KW-1185">Reference proteome</keyword>